<accession>A0ABQ4X409</accession>
<reference evidence="2" key="2">
    <citation type="submission" date="2022-01" db="EMBL/GenBank/DDBJ databases">
        <authorList>
            <person name="Yamashiro T."/>
            <person name="Shiraishi A."/>
            <person name="Satake H."/>
            <person name="Nakayama K."/>
        </authorList>
    </citation>
    <scope>NUCLEOTIDE SEQUENCE</scope>
</reference>
<reference evidence="2" key="1">
    <citation type="journal article" date="2022" name="Int. J. Mol. Sci.">
        <title>Draft Genome of Tanacetum Coccineum: Genomic Comparison of Closely Related Tanacetum-Family Plants.</title>
        <authorList>
            <person name="Yamashiro T."/>
            <person name="Shiraishi A."/>
            <person name="Nakayama K."/>
            <person name="Satake H."/>
        </authorList>
    </citation>
    <scope>NUCLEOTIDE SEQUENCE</scope>
</reference>
<gene>
    <name evidence="2" type="ORF">Tco_0654626</name>
</gene>
<feature type="signal peptide" evidence="1">
    <location>
        <begin position="1"/>
        <end position="21"/>
    </location>
</feature>
<keyword evidence="1" id="KW-0732">Signal</keyword>
<feature type="chain" id="PRO_5045552013" evidence="1">
    <location>
        <begin position="22"/>
        <end position="264"/>
    </location>
</feature>
<name>A0ABQ4X409_9ASTR</name>
<keyword evidence="3" id="KW-1185">Reference proteome</keyword>
<proteinExistence type="predicted"/>
<dbReference type="Proteomes" id="UP001151760">
    <property type="component" value="Unassembled WGS sequence"/>
</dbReference>
<evidence type="ECO:0000256" key="1">
    <source>
        <dbReference type="SAM" id="SignalP"/>
    </source>
</evidence>
<comment type="caution">
    <text evidence="2">The sequence shown here is derived from an EMBL/GenBank/DDBJ whole genome shotgun (WGS) entry which is preliminary data.</text>
</comment>
<organism evidence="2 3">
    <name type="scientific">Tanacetum coccineum</name>
    <dbReference type="NCBI Taxonomy" id="301880"/>
    <lineage>
        <taxon>Eukaryota</taxon>
        <taxon>Viridiplantae</taxon>
        <taxon>Streptophyta</taxon>
        <taxon>Embryophyta</taxon>
        <taxon>Tracheophyta</taxon>
        <taxon>Spermatophyta</taxon>
        <taxon>Magnoliopsida</taxon>
        <taxon>eudicotyledons</taxon>
        <taxon>Gunneridae</taxon>
        <taxon>Pentapetalae</taxon>
        <taxon>asterids</taxon>
        <taxon>campanulids</taxon>
        <taxon>Asterales</taxon>
        <taxon>Asteraceae</taxon>
        <taxon>Asteroideae</taxon>
        <taxon>Anthemideae</taxon>
        <taxon>Anthemidinae</taxon>
        <taxon>Tanacetum</taxon>
    </lineage>
</organism>
<evidence type="ECO:0000313" key="3">
    <source>
        <dbReference type="Proteomes" id="UP001151760"/>
    </source>
</evidence>
<sequence>MTIRFILLGLFVAWELCGSNGVRGLGAMGLMEEGSVEVGGGVGGVGKGSVVVGTCFSICCVGQIGTMELCKAVDDSGVTLVWALVVINLGVCRGVWTGAVLVFVFRGVEDGIVVCTGLVAAGGRAGYGLLLCCLGRVDGDARGSGVEEEGVDRVEGGCGGVGTGGAVGGFTHGDWVGVEVPLGVLFSMETFVPRRLVFGCAWSDITNLPTSSYDDDDDKESSIPLRDIIMSELPPCVAITPDTPKPDSLIIEDKHLDIIPENRI</sequence>
<protein>
    <submittedName>
        <fullName evidence="2">Uncharacterized protein</fullName>
    </submittedName>
</protein>
<evidence type="ECO:0000313" key="2">
    <source>
        <dbReference type="EMBL" id="GJS59842.1"/>
    </source>
</evidence>
<dbReference type="EMBL" id="BQNB010009178">
    <property type="protein sequence ID" value="GJS59842.1"/>
    <property type="molecule type" value="Genomic_DNA"/>
</dbReference>